<dbReference type="AlphaFoldDB" id="A0A7H0FX38"/>
<dbReference type="Pfam" id="PF01436">
    <property type="entry name" value="NHL"/>
    <property type="match status" value="3"/>
</dbReference>
<feature type="repeat" description="NHL" evidence="2">
    <location>
        <begin position="120"/>
        <end position="150"/>
    </location>
</feature>
<proteinExistence type="predicted"/>
<sequence>MTRNAWLWLVSVLTLLALASTYVYEPVPDTVTLSPRTRIGWSAPPRLLAGDGVRGWRDGAPLQARFSDPYGIARAADGTLFIADAGDSNRIRRIGVDGAVATFAGSTEGFRDGAGALAAFNTPSGLALDGAGNLYVADTGNHAIRRVAPDGTVTTLAGSGVAGFRDGPGAQAQFNGPIGVAVDDAGQVYVADTYNDRIRVIGRDGTVRTLAGGDFPGDVDGVGIAARFDTPSALAVDRRGNVWVADTRNNTIRHVSKQGVVTTLPLQDATGAQAALRRPVSIAVTREGVLYVGELFHGRVLQVVPGGPTSPVAVAVAVAVAGAGKRLARPTGLALAPDGTLYVADATAYRVHALDPAAPAGVADALAATGPSPANPLPATLGRWPLRPQDGWHEVVGTLGEVRGNYQGESRDHLHNGLDVRGDVGQEVVAIADGKVSNPLASWGQVGQLGEGMALDDVSYIHMRVGRTARGEPIDPARFVPVFDAAGSLERMRVRRGTRFRAGDVLGTINAMAHVHLIVGTSGYERNAIALGFRNYSDRYAPHIDAIELLDAAEQPLQQMQDGRVLLGRDLDGVQIVVDAWDQVDNNLPRRRLGLHALGYQWLDAAGTPLPGFEAPRMSIDFDLMPTDEAVKLAYAADSGITVHGSSVTRFRYVVTNTVRGGTLATGAWRPRELAAGDYLLRITAKDYSGNLATAGRDLPVRLH</sequence>
<evidence type="ECO:0000313" key="4">
    <source>
        <dbReference type="Proteomes" id="UP000516018"/>
    </source>
</evidence>
<evidence type="ECO:0000313" key="3">
    <source>
        <dbReference type="EMBL" id="QNP40604.1"/>
    </source>
</evidence>
<dbReference type="KEGG" id="lsx:H8B22_14245"/>
<reference evidence="3 4" key="1">
    <citation type="submission" date="2020-08" db="EMBL/GenBank/DDBJ databases">
        <title>Lysobacter sp. II4 sp. nov., isolated from soil.</title>
        <authorList>
            <person name="Woo C.Y."/>
            <person name="Kim J."/>
        </authorList>
    </citation>
    <scope>NUCLEOTIDE SEQUENCE [LARGE SCALE GENOMIC DNA]</scope>
    <source>
        <strain evidence="3 4">II4</strain>
    </source>
</reference>
<keyword evidence="1" id="KW-0677">Repeat</keyword>
<dbReference type="PANTHER" id="PTHR13833:SF71">
    <property type="entry name" value="NHL DOMAIN-CONTAINING PROTEIN"/>
    <property type="match status" value="1"/>
</dbReference>
<feature type="repeat" description="NHL" evidence="2">
    <location>
        <begin position="322"/>
        <end position="357"/>
    </location>
</feature>
<dbReference type="EMBL" id="CP060820">
    <property type="protein sequence ID" value="QNP40604.1"/>
    <property type="molecule type" value="Genomic_DNA"/>
</dbReference>
<dbReference type="PROSITE" id="PS51125">
    <property type="entry name" value="NHL"/>
    <property type="match status" value="3"/>
</dbReference>
<dbReference type="InterPro" id="IPR011055">
    <property type="entry name" value="Dup_hybrid_motif"/>
</dbReference>
<protein>
    <submittedName>
        <fullName evidence="3">Gluconolaconase</fullName>
    </submittedName>
</protein>
<organism evidence="3 4">
    <name type="scientific">Agrilutibacter terrestris</name>
    <dbReference type="NCBI Taxonomy" id="2865112"/>
    <lineage>
        <taxon>Bacteria</taxon>
        <taxon>Pseudomonadati</taxon>
        <taxon>Pseudomonadota</taxon>
        <taxon>Gammaproteobacteria</taxon>
        <taxon>Lysobacterales</taxon>
        <taxon>Lysobacteraceae</taxon>
        <taxon>Agrilutibacter</taxon>
    </lineage>
</organism>
<name>A0A7H0FX38_9GAMM</name>
<dbReference type="Proteomes" id="UP000516018">
    <property type="component" value="Chromosome"/>
</dbReference>
<keyword evidence="4" id="KW-1185">Reference proteome</keyword>
<dbReference type="InterPro" id="IPR001258">
    <property type="entry name" value="NHL_repeat"/>
</dbReference>
<dbReference type="InterPro" id="IPR011042">
    <property type="entry name" value="6-blade_b-propeller_TolB-like"/>
</dbReference>
<dbReference type="RefSeq" id="WP_187712045.1">
    <property type="nucleotide sequence ID" value="NZ_CP060820.1"/>
</dbReference>
<evidence type="ECO:0000256" key="1">
    <source>
        <dbReference type="ARBA" id="ARBA00022737"/>
    </source>
</evidence>
<dbReference type="Gene3D" id="2.70.70.10">
    <property type="entry name" value="Glucose Permease (Domain IIA)"/>
    <property type="match status" value="1"/>
</dbReference>
<accession>A0A7H0FX38</accession>
<dbReference type="SUPFAM" id="SSF101898">
    <property type="entry name" value="NHL repeat"/>
    <property type="match status" value="1"/>
</dbReference>
<dbReference type="Gene3D" id="2.40.10.500">
    <property type="match status" value="1"/>
</dbReference>
<dbReference type="Gene3D" id="2.120.10.30">
    <property type="entry name" value="TolB, C-terminal domain"/>
    <property type="match status" value="2"/>
</dbReference>
<dbReference type="PANTHER" id="PTHR13833">
    <property type="match status" value="1"/>
</dbReference>
<evidence type="ECO:0000256" key="2">
    <source>
        <dbReference type="PROSITE-ProRule" id="PRU00504"/>
    </source>
</evidence>
<gene>
    <name evidence="3" type="ORF">H8B22_14245</name>
</gene>
<feature type="repeat" description="NHL" evidence="2">
    <location>
        <begin position="168"/>
        <end position="204"/>
    </location>
</feature>
<dbReference type="CDD" id="cd14953">
    <property type="entry name" value="NHL_like_1"/>
    <property type="match status" value="1"/>
</dbReference>